<evidence type="ECO:0000256" key="4">
    <source>
        <dbReference type="ARBA" id="ARBA00036813"/>
    </source>
</evidence>
<dbReference type="SUPFAM" id="SSF56801">
    <property type="entry name" value="Acetyl-CoA synthetase-like"/>
    <property type="match status" value="1"/>
</dbReference>
<dbReference type="Pfam" id="PF13193">
    <property type="entry name" value="AMP-binding_C"/>
    <property type="match status" value="1"/>
</dbReference>
<organism evidence="11 12">
    <name type="scientific">Mycolicibacterium moriokaense</name>
    <dbReference type="NCBI Taxonomy" id="39691"/>
    <lineage>
        <taxon>Bacteria</taxon>
        <taxon>Bacillati</taxon>
        <taxon>Actinomycetota</taxon>
        <taxon>Actinomycetes</taxon>
        <taxon>Mycobacteriales</taxon>
        <taxon>Mycobacteriaceae</taxon>
        <taxon>Mycolicibacterium</taxon>
    </lineage>
</organism>
<dbReference type="KEGG" id="mmor:MMOR_28430"/>
<keyword evidence="2 11" id="KW-0436">Ligase</keyword>
<protein>
    <recommendedName>
        <fullName evidence="5">Long-chain-fatty-acid--CoA ligase FadD13</fullName>
        <ecNumber evidence="3">6.2.1.3</ecNumber>
    </recommendedName>
    <alternativeName>
        <fullName evidence="6">Fatty acyl-CoA ligase</fullName>
    </alternativeName>
    <alternativeName>
        <fullName evidence="8">Fatty acyl-CoA synthetase</fullName>
    </alternativeName>
    <alternativeName>
        <fullName evidence="7">Very-long-chain fatty-acyl-CoA synthetase</fullName>
    </alternativeName>
</protein>
<name>A0AAD1M5T8_9MYCO</name>
<dbReference type="EC" id="6.2.1.3" evidence="3"/>
<dbReference type="GO" id="GO:0004467">
    <property type="term" value="F:long-chain fatty acid-CoA ligase activity"/>
    <property type="evidence" value="ECO:0007669"/>
    <property type="project" value="UniProtKB-EC"/>
</dbReference>
<comment type="similarity">
    <text evidence="1">Belongs to the ATP-dependent AMP-binding enzyme family.</text>
</comment>
<sequence length="525" mass="55583">MLTESERTAVTAASTIPDEIAGFIRQDPDTAVVVHSDVHPDEFTVAELFDESIRLAAGLAGLGVGPGDVVALQLPNWRECFSAHAAVWLCGAVVLPIVPIYGPAEVAFIARQSGARAIILARELRNRDTGATVAALADLPDLKYRIMLGGGDAGTIPFDELSATPPTGFTPYRPDPDSRALLVYTSGTTAEPKGVQHSHGSLLGELHAMDALRHTEAGETTLAVFPSGHIAGTLGILRLMCRSGGTVAMDAWNPEAAAWLIAKHRVAVSAGAPIHLGGILDVAERDSLDVSSLREYTTGAAGVAGALIRRADRFGIGAYRCYGSSEHPTISVGRPEDPLDKRADTDGRIAPGTAVRLVDDDGRDVPVGVDGEILTQGPELFRGYTNPRFTEASFIDGWFRTGDVGRLDADGFLTITDRKKDIIVRGGENISSKEVEDVVSSHPAVAEAAAVGAPDEKYGERVCVFVVLNGGDSFDTADAAAHFAACGLARQKTPERVVVVPELPRTISGKVQKHRLREQLDNAVQ</sequence>
<dbReference type="InterPro" id="IPR025110">
    <property type="entry name" value="AMP-bd_C"/>
</dbReference>
<dbReference type="InterPro" id="IPR042099">
    <property type="entry name" value="ANL_N_sf"/>
</dbReference>
<dbReference type="PANTHER" id="PTHR43201:SF5">
    <property type="entry name" value="MEDIUM-CHAIN ACYL-COA LIGASE ACSF2, MITOCHONDRIAL"/>
    <property type="match status" value="1"/>
</dbReference>
<feature type="domain" description="AMP-dependent synthetase/ligase" evidence="9">
    <location>
        <begin position="25"/>
        <end position="384"/>
    </location>
</feature>
<comment type="catalytic activity">
    <reaction evidence="4">
        <text>a long-chain fatty acid + ATP + CoA = a long-chain fatty acyl-CoA + AMP + diphosphate</text>
        <dbReference type="Rhea" id="RHEA:15421"/>
        <dbReference type="ChEBI" id="CHEBI:30616"/>
        <dbReference type="ChEBI" id="CHEBI:33019"/>
        <dbReference type="ChEBI" id="CHEBI:57287"/>
        <dbReference type="ChEBI" id="CHEBI:57560"/>
        <dbReference type="ChEBI" id="CHEBI:83139"/>
        <dbReference type="ChEBI" id="CHEBI:456215"/>
        <dbReference type="EC" id="6.2.1.3"/>
    </reaction>
</comment>
<dbReference type="Gene3D" id="3.40.50.12780">
    <property type="entry name" value="N-terminal domain of ligase-like"/>
    <property type="match status" value="1"/>
</dbReference>
<evidence type="ECO:0000256" key="1">
    <source>
        <dbReference type="ARBA" id="ARBA00006432"/>
    </source>
</evidence>
<reference evidence="11 12" key="1">
    <citation type="journal article" date="2019" name="Emerg. Microbes Infect.">
        <title>Comprehensive subspecies identification of 175 nontuberculous mycobacteria species based on 7547 genomic profiles.</title>
        <authorList>
            <person name="Matsumoto Y."/>
            <person name="Kinjo T."/>
            <person name="Motooka D."/>
            <person name="Nabeya D."/>
            <person name="Jung N."/>
            <person name="Uechi K."/>
            <person name="Horii T."/>
            <person name="Iida T."/>
            <person name="Fujita J."/>
            <person name="Nakamura S."/>
        </authorList>
    </citation>
    <scope>NUCLEOTIDE SEQUENCE [LARGE SCALE GENOMIC DNA]</scope>
    <source>
        <strain evidence="11 12">JCM 6375</strain>
    </source>
</reference>
<evidence type="ECO:0000256" key="5">
    <source>
        <dbReference type="ARBA" id="ARBA00069710"/>
    </source>
</evidence>
<evidence type="ECO:0000256" key="3">
    <source>
        <dbReference type="ARBA" id="ARBA00026121"/>
    </source>
</evidence>
<accession>A0AAD1M5T8</accession>
<feature type="domain" description="AMP-binding enzyme C-terminal" evidence="10">
    <location>
        <begin position="434"/>
        <end position="510"/>
    </location>
</feature>
<dbReference type="InterPro" id="IPR000873">
    <property type="entry name" value="AMP-dep_synth/lig_dom"/>
</dbReference>
<keyword evidence="12" id="KW-1185">Reference proteome</keyword>
<dbReference type="GO" id="GO:0031956">
    <property type="term" value="F:medium-chain fatty acid-CoA ligase activity"/>
    <property type="evidence" value="ECO:0007669"/>
    <property type="project" value="TreeGrafter"/>
</dbReference>
<gene>
    <name evidence="11" type="ORF">MMOR_28430</name>
</gene>
<evidence type="ECO:0000259" key="10">
    <source>
        <dbReference type="Pfam" id="PF13193"/>
    </source>
</evidence>
<evidence type="ECO:0000256" key="7">
    <source>
        <dbReference type="ARBA" id="ARBA00080667"/>
    </source>
</evidence>
<evidence type="ECO:0000256" key="8">
    <source>
        <dbReference type="ARBA" id="ARBA00083882"/>
    </source>
</evidence>
<proteinExistence type="inferred from homology"/>
<dbReference type="AlphaFoldDB" id="A0AAD1M5T8"/>
<dbReference type="Gene3D" id="3.30.300.30">
    <property type="match status" value="1"/>
</dbReference>
<dbReference type="Proteomes" id="UP000466681">
    <property type="component" value="Chromosome"/>
</dbReference>
<evidence type="ECO:0000313" key="11">
    <source>
        <dbReference type="EMBL" id="BBX01907.1"/>
    </source>
</evidence>
<dbReference type="PANTHER" id="PTHR43201">
    <property type="entry name" value="ACYL-COA SYNTHETASE"/>
    <property type="match status" value="1"/>
</dbReference>
<evidence type="ECO:0000256" key="2">
    <source>
        <dbReference type="ARBA" id="ARBA00022598"/>
    </source>
</evidence>
<dbReference type="FunFam" id="3.30.300.30:FF:000008">
    <property type="entry name" value="2,3-dihydroxybenzoate-AMP ligase"/>
    <property type="match status" value="1"/>
</dbReference>
<dbReference type="EMBL" id="AP022560">
    <property type="protein sequence ID" value="BBX01907.1"/>
    <property type="molecule type" value="Genomic_DNA"/>
</dbReference>
<evidence type="ECO:0000256" key="6">
    <source>
        <dbReference type="ARBA" id="ARBA00076959"/>
    </source>
</evidence>
<evidence type="ECO:0000313" key="12">
    <source>
        <dbReference type="Proteomes" id="UP000466681"/>
    </source>
</evidence>
<evidence type="ECO:0000259" key="9">
    <source>
        <dbReference type="Pfam" id="PF00501"/>
    </source>
</evidence>
<dbReference type="Pfam" id="PF00501">
    <property type="entry name" value="AMP-binding"/>
    <property type="match status" value="1"/>
</dbReference>
<dbReference type="InterPro" id="IPR045851">
    <property type="entry name" value="AMP-bd_C_sf"/>
</dbReference>